<protein>
    <submittedName>
        <fullName evidence="1">DUF393 domain-containing protein</fullName>
    </submittedName>
</protein>
<dbReference type="AlphaFoldDB" id="A0A944D5K7"/>
<name>A0A944D5K7_DENI1</name>
<dbReference type="EMBL" id="JAEKFT010000004">
    <property type="protein sequence ID" value="MBT0960390.1"/>
    <property type="molecule type" value="Genomic_DNA"/>
</dbReference>
<dbReference type="Pfam" id="PF04134">
    <property type="entry name" value="DCC1-like"/>
    <property type="match status" value="1"/>
</dbReference>
<dbReference type="InterPro" id="IPR007263">
    <property type="entry name" value="DCC1-like"/>
</dbReference>
<evidence type="ECO:0000313" key="1">
    <source>
        <dbReference type="EMBL" id="MBT0960390.1"/>
    </source>
</evidence>
<dbReference type="PANTHER" id="PTHR34290:SF2">
    <property type="entry name" value="OS04G0668800 PROTEIN"/>
    <property type="match status" value="1"/>
</dbReference>
<dbReference type="InterPro" id="IPR044691">
    <property type="entry name" value="DCC1_Trx"/>
</dbReference>
<keyword evidence="2" id="KW-1185">Reference proteome</keyword>
<dbReference type="Proteomes" id="UP000694660">
    <property type="component" value="Unassembled WGS sequence"/>
</dbReference>
<dbReference type="PANTHER" id="PTHR34290">
    <property type="entry name" value="SI:CH73-390P7.2"/>
    <property type="match status" value="1"/>
</dbReference>
<gene>
    <name evidence="1" type="ORF">I8J34_04310</name>
</gene>
<comment type="caution">
    <text evidence="1">The sequence shown here is derived from an EMBL/GenBank/DDBJ whole genome shotgun (WGS) entry which is preliminary data.</text>
</comment>
<accession>A0A944D5K7</accession>
<organism evidence="1 2">
    <name type="scientific">Denitromonas iodatirespirans</name>
    <dbReference type="NCBI Taxonomy" id="2795389"/>
    <lineage>
        <taxon>Bacteria</taxon>
        <taxon>Pseudomonadati</taxon>
        <taxon>Pseudomonadota</taxon>
        <taxon>Betaproteobacteria</taxon>
        <taxon>Rhodocyclales</taxon>
        <taxon>Zoogloeaceae</taxon>
        <taxon>Denitromonas</taxon>
    </lineage>
</organism>
<reference evidence="2" key="1">
    <citation type="journal article" date="2022" name="ISME J.">
        <title>Genetic and phylogenetic analysis of dissimilatory iodate-reducing bacteria identifies potential niches across the world's oceans.</title>
        <authorList>
            <person name="Reyes-Umana V."/>
            <person name="Henning Z."/>
            <person name="Lee K."/>
            <person name="Barnum T.P."/>
            <person name="Coates J.D."/>
        </authorList>
    </citation>
    <scope>NUCLEOTIDE SEQUENCE [LARGE SCALE GENOMIC DNA]</scope>
    <source>
        <strain evidence="2">IR12</strain>
    </source>
</reference>
<dbReference type="GO" id="GO:0015035">
    <property type="term" value="F:protein-disulfide reductase activity"/>
    <property type="evidence" value="ECO:0007669"/>
    <property type="project" value="InterPro"/>
</dbReference>
<dbReference type="RefSeq" id="WP_214360156.1">
    <property type="nucleotide sequence ID" value="NZ_JAEKFT010000004.1"/>
</dbReference>
<proteinExistence type="predicted"/>
<evidence type="ECO:0000313" key="2">
    <source>
        <dbReference type="Proteomes" id="UP000694660"/>
    </source>
</evidence>
<sequence length="143" mass="15828">MPQPHPELTLLYDGSCPICLGEMEALRQRDTHGRLAGIDVSALPAGASVLGVTREAAMQAMTGVHADGRIIRGVEVFRRSYALVGVPWVATITRLPLIAPVLEGLYPVFARHRQRLPNWLVRCLFGRALERARRHCRGTCPRP</sequence>